<evidence type="ECO:0000313" key="1">
    <source>
        <dbReference type="EMBL" id="MFD0928143.1"/>
    </source>
</evidence>
<sequence length="72" mass="8430">MRRRPSRLLDVYEAADGWRWRLTSAGRIVADSGQAYRDRHDAAKAARNTFRRDHVTRLRVDAFGPHHSEEEL</sequence>
<dbReference type="Gene3D" id="3.30.160.160">
    <property type="entry name" value="YegP-like"/>
    <property type="match status" value="1"/>
</dbReference>
<dbReference type="Proteomes" id="UP001597068">
    <property type="component" value="Unassembled WGS sequence"/>
</dbReference>
<protein>
    <submittedName>
        <fullName evidence="1">DUF1508 domain-containing protein</fullName>
    </submittedName>
</protein>
<keyword evidence="2" id="KW-1185">Reference proteome</keyword>
<proteinExistence type="predicted"/>
<dbReference type="InterPro" id="IPR036913">
    <property type="entry name" value="YegP-like_sf"/>
</dbReference>
<comment type="caution">
    <text evidence="1">The sequence shown here is derived from an EMBL/GenBank/DDBJ whole genome shotgun (WGS) entry which is preliminary data.</text>
</comment>
<reference evidence="2" key="1">
    <citation type="journal article" date="2019" name="Int. J. Syst. Evol. Microbiol.">
        <title>The Global Catalogue of Microorganisms (GCM) 10K type strain sequencing project: providing services to taxonomists for standard genome sequencing and annotation.</title>
        <authorList>
            <consortium name="The Broad Institute Genomics Platform"/>
            <consortium name="The Broad Institute Genome Sequencing Center for Infectious Disease"/>
            <person name="Wu L."/>
            <person name="Ma J."/>
        </authorList>
    </citation>
    <scope>NUCLEOTIDE SEQUENCE [LARGE SCALE GENOMIC DNA]</scope>
    <source>
        <strain evidence="2">CCUG 50873</strain>
    </source>
</reference>
<evidence type="ECO:0000313" key="2">
    <source>
        <dbReference type="Proteomes" id="UP001597068"/>
    </source>
</evidence>
<dbReference type="SUPFAM" id="SSF160113">
    <property type="entry name" value="YegP-like"/>
    <property type="match status" value="1"/>
</dbReference>
<accession>A0ABW3GD63</accession>
<gene>
    <name evidence="1" type="ORF">ACFQ04_20610</name>
</gene>
<name>A0ABW3GD63_9NOCA</name>
<dbReference type="RefSeq" id="WP_253649233.1">
    <property type="nucleotide sequence ID" value="NZ_BAAAMO010000015.1"/>
</dbReference>
<dbReference type="EMBL" id="JBHTIL010000009">
    <property type="protein sequence ID" value="MFD0928143.1"/>
    <property type="molecule type" value="Genomic_DNA"/>
</dbReference>
<organism evidence="1 2">
    <name type="scientific">Williamsia deligens</name>
    <dbReference type="NCBI Taxonomy" id="321325"/>
    <lineage>
        <taxon>Bacteria</taxon>
        <taxon>Bacillati</taxon>
        <taxon>Actinomycetota</taxon>
        <taxon>Actinomycetes</taxon>
        <taxon>Mycobacteriales</taxon>
        <taxon>Nocardiaceae</taxon>
        <taxon>Williamsia</taxon>
    </lineage>
</organism>